<feature type="compositionally biased region" description="Basic and acidic residues" evidence="1">
    <location>
        <begin position="125"/>
        <end position="142"/>
    </location>
</feature>
<dbReference type="InterPro" id="IPR001878">
    <property type="entry name" value="Znf_CCHC"/>
</dbReference>
<comment type="caution">
    <text evidence="3">The sequence shown here is derived from an EMBL/GenBank/DDBJ whole genome shotgun (WGS) entry which is preliminary data.</text>
</comment>
<evidence type="ECO:0000313" key="3">
    <source>
        <dbReference type="EMBL" id="TVU11537.1"/>
    </source>
</evidence>
<feature type="domain" description="CCHC-type" evidence="2">
    <location>
        <begin position="96"/>
        <end position="112"/>
    </location>
</feature>
<dbReference type="EMBL" id="RWGY01000039">
    <property type="protein sequence ID" value="TVU11537.1"/>
    <property type="molecule type" value="Genomic_DNA"/>
</dbReference>
<name>A0A5J9TK50_9POAL</name>
<gene>
    <name evidence="3" type="ORF">EJB05_45130</name>
</gene>
<dbReference type="GO" id="GO:0008270">
    <property type="term" value="F:zinc ion binding"/>
    <property type="evidence" value="ECO:0007669"/>
    <property type="project" value="InterPro"/>
</dbReference>
<reference evidence="3 4" key="1">
    <citation type="journal article" date="2019" name="Sci. Rep.">
        <title>A high-quality genome of Eragrostis curvula grass provides insights into Poaceae evolution and supports new strategies to enhance forage quality.</title>
        <authorList>
            <person name="Carballo J."/>
            <person name="Santos B.A.C.M."/>
            <person name="Zappacosta D."/>
            <person name="Garbus I."/>
            <person name="Selva J.P."/>
            <person name="Gallo C.A."/>
            <person name="Diaz A."/>
            <person name="Albertini E."/>
            <person name="Caccamo M."/>
            <person name="Echenique V."/>
        </authorList>
    </citation>
    <scope>NUCLEOTIDE SEQUENCE [LARGE SCALE GENOMIC DNA]</scope>
    <source>
        <strain evidence="4">cv. Victoria</strain>
        <tissue evidence="3">Leaf</tissue>
    </source>
</reference>
<evidence type="ECO:0000313" key="4">
    <source>
        <dbReference type="Proteomes" id="UP000324897"/>
    </source>
</evidence>
<keyword evidence="4" id="KW-1185">Reference proteome</keyword>
<dbReference type="OrthoDB" id="718942at2759"/>
<dbReference type="InterPro" id="IPR036875">
    <property type="entry name" value="Znf_CCHC_sf"/>
</dbReference>
<proteinExistence type="predicted"/>
<dbReference type="SUPFAM" id="SSF57756">
    <property type="entry name" value="Retrovirus zinc finger-like domains"/>
    <property type="match status" value="1"/>
</dbReference>
<accession>A0A5J9TK50</accession>
<dbReference type="Gramene" id="TVU11537">
    <property type="protein sequence ID" value="TVU11537"/>
    <property type="gene ID" value="EJB05_45130"/>
</dbReference>
<dbReference type="SMART" id="SM00343">
    <property type="entry name" value="ZnF_C2HC"/>
    <property type="match status" value="2"/>
</dbReference>
<organism evidence="3 4">
    <name type="scientific">Eragrostis curvula</name>
    <name type="common">weeping love grass</name>
    <dbReference type="NCBI Taxonomy" id="38414"/>
    <lineage>
        <taxon>Eukaryota</taxon>
        <taxon>Viridiplantae</taxon>
        <taxon>Streptophyta</taxon>
        <taxon>Embryophyta</taxon>
        <taxon>Tracheophyta</taxon>
        <taxon>Spermatophyta</taxon>
        <taxon>Magnoliopsida</taxon>
        <taxon>Liliopsida</taxon>
        <taxon>Poales</taxon>
        <taxon>Poaceae</taxon>
        <taxon>PACMAD clade</taxon>
        <taxon>Chloridoideae</taxon>
        <taxon>Eragrostideae</taxon>
        <taxon>Eragrostidinae</taxon>
        <taxon>Eragrostis</taxon>
    </lineage>
</organism>
<dbReference type="Gene3D" id="4.10.60.10">
    <property type="entry name" value="Zinc finger, CCHC-type"/>
    <property type="match status" value="1"/>
</dbReference>
<dbReference type="Proteomes" id="UP000324897">
    <property type="component" value="Chromosome 3"/>
</dbReference>
<evidence type="ECO:0000259" key="2">
    <source>
        <dbReference type="SMART" id="SM00343"/>
    </source>
</evidence>
<feature type="domain" description="CCHC-type" evidence="2">
    <location>
        <begin position="69"/>
        <end position="85"/>
    </location>
</feature>
<feature type="region of interest" description="Disordered" evidence="1">
    <location>
        <begin position="118"/>
        <end position="144"/>
    </location>
</feature>
<evidence type="ECO:0000256" key="1">
    <source>
        <dbReference type="SAM" id="MobiDB-lite"/>
    </source>
</evidence>
<sequence length="175" mass="19884">MVGYAAGQMHAPFGEEACEEEVQPRHGLRSWMIDAMETSNRKKSMEDALVKYAPEFGIVGRFQGRRRFFCSRCGLPGHNRSTCWRVAERRRVFTRLCKRCGQPGHHWILCREGETASAPSAPAARDGDDGSSKQVDGPKESANKVCKWHQLKEEQEKLRNLSINPELKKEVIILD</sequence>
<dbReference type="GO" id="GO:0003676">
    <property type="term" value="F:nucleic acid binding"/>
    <property type="evidence" value="ECO:0007669"/>
    <property type="project" value="InterPro"/>
</dbReference>
<dbReference type="AlphaFoldDB" id="A0A5J9TK50"/>
<protein>
    <recommendedName>
        <fullName evidence="2">CCHC-type domain-containing protein</fullName>
    </recommendedName>
</protein>